<dbReference type="RefSeq" id="XP_069210276.1">
    <property type="nucleotide sequence ID" value="XM_069352858.1"/>
</dbReference>
<dbReference type="EMBL" id="JBBXJM010000003">
    <property type="protein sequence ID" value="KAL1410332.1"/>
    <property type="molecule type" value="Genomic_DNA"/>
</dbReference>
<evidence type="ECO:0000313" key="3">
    <source>
        <dbReference type="Proteomes" id="UP001565368"/>
    </source>
</evidence>
<sequence length="284" mass="30968">MRANNARQLATRARPALCGAPCCASSSRLTLAPPLAPAAPSAPRRLSLLAHRPPGGFFTPPPPQPGSTPPSLEDEVDDREWEMRVARGMLHLRETLPLLFDPAARDRDDLFPPDVYSKNVTLKLPAPLPFKVSSLHGYTVAFGIARNGMQALHTDLKTSLERMSVSPVVPSSAHPAPAARQRQIRILLTIHGRPRLPPHHQATWHTSSLYSFSPYSGLIAHHEVETIRPLPGEGVAEWLRQSLFGFAPRKPELVEEPVVYPRASASGGECGGADGMVRSARRDE</sequence>
<feature type="compositionally biased region" description="Low complexity" evidence="1">
    <location>
        <begin position="49"/>
        <end position="58"/>
    </location>
</feature>
<evidence type="ECO:0000256" key="1">
    <source>
        <dbReference type="SAM" id="MobiDB-lite"/>
    </source>
</evidence>
<evidence type="ECO:0000313" key="2">
    <source>
        <dbReference type="EMBL" id="KAL1410332.1"/>
    </source>
</evidence>
<organism evidence="2 3">
    <name type="scientific">Vanrija albida</name>
    <dbReference type="NCBI Taxonomy" id="181172"/>
    <lineage>
        <taxon>Eukaryota</taxon>
        <taxon>Fungi</taxon>
        <taxon>Dikarya</taxon>
        <taxon>Basidiomycota</taxon>
        <taxon>Agaricomycotina</taxon>
        <taxon>Tremellomycetes</taxon>
        <taxon>Trichosporonales</taxon>
        <taxon>Trichosporonaceae</taxon>
        <taxon>Vanrija</taxon>
    </lineage>
</organism>
<evidence type="ECO:0008006" key="4">
    <source>
        <dbReference type="Google" id="ProtNLM"/>
    </source>
</evidence>
<accession>A0ABR3Q794</accession>
<proteinExistence type="predicted"/>
<reference evidence="2 3" key="1">
    <citation type="submission" date="2023-08" db="EMBL/GenBank/DDBJ databases">
        <title>Annotated Genome Sequence of Vanrija albida AlHP1.</title>
        <authorList>
            <person name="Herzog R."/>
        </authorList>
    </citation>
    <scope>NUCLEOTIDE SEQUENCE [LARGE SCALE GENOMIC DNA]</scope>
    <source>
        <strain evidence="2 3">AlHP1</strain>
    </source>
</reference>
<feature type="compositionally biased region" description="Pro residues" evidence="1">
    <location>
        <begin position="59"/>
        <end position="68"/>
    </location>
</feature>
<comment type="caution">
    <text evidence="2">The sequence shown here is derived from an EMBL/GenBank/DDBJ whole genome shotgun (WGS) entry which is preliminary data.</text>
</comment>
<name>A0ABR3Q794_9TREE</name>
<feature type="region of interest" description="Disordered" evidence="1">
    <location>
        <begin position="264"/>
        <end position="284"/>
    </location>
</feature>
<dbReference type="Proteomes" id="UP001565368">
    <property type="component" value="Unassembled WGS sequence"/>
</dbReference>
<keyword evidence="3" id="KW-1185">Reference proteome</keyword>
<protein>
    <recommendedName>
        <fullName evidence="4">Ribosomal protein S10 domain-containing protein</fullName>
    </recommendedName>
</protein>
<feature type="region of interest" description="Disordered" evidence="1">
    <location>
        <begin position="49"/>
        <end position="76"/>
    </location>
</feature>
<dbReference type="GeneID" id="95985382"/>
<gene>
    <name evidence="2" type="ORF">Q8F55_004339</name>
</gene>